<keyword evidence="1" id="KW-0946">Virion</keyword>
<protein>
    <submittedName>
        <fullName evidence="1">Spore coat protein</fullName>
    </submittedName>
</protein>
<gene>
    <name evidence="1" type="ORF">E2K98_18935</name>
</gene>
<name>A0A4R5VMN6_9BACI</name>
<evidence type="ECO:0000313" key="2">
    <source>
        <dbReference type="Proteomes" id="UP000295132"/>
    </source>
</evidence>
<evidence type="ECO:0000313" key="1">
    <source>
        <dbReference type="EMBL" id="TDK59323.1"/>
    </source>
</evidence>
<dbReference type="EMBL" id="SMYO01000009">
    <property type="protein sequence ID" value="TDK59323.1"/>
    <property type="molecule type" value="Genomic_DNA"/>
</dbReference>
<accession>A0A4R5VMN6</accession>
<keyword evidence="1" id="KW-0167">Capsid protein</keyword>
<organism evidence="1 2">
    <name type="scientific">Bacillus salipaludis</name>
    <dbReference type="NCBI Taxonomy" id="2547811"/>
    <lineage>
        <taxon>Bacteria</taxon>
        <taxon>Bacillati</taxon>
        <taxon>Bacillota</taxon>
        <taxon>Bacilli</taxon>
        <taxon>Bacillales</taxon>
        <taxon>Bacillaceae</taxon>
        <taxon>Bacillus</taxon>
    </lineage>
</organism>
<dbReference type="Pfam" id="PF10612">
    <property type="entry name" value="Spore-coat_CotZ"/>
    <property type="match status" value="1"/>
</dbReference>
<dbReference type="Proteomes" id="UP000295132">
    <property type="component" value="Unassembled WGS sequence"/>
</dbReference>
<comment type="caution">
    <text evidence="1">The sequence shown here is derived from an EMBL/GenBank/DDBJ whole genome shotgun (WGS) entry which is preliminary data.</text>
</comment>
<proteinExistence type="predicted"/>
<dbReference type="InterPro" id="IPR019593">
    <property type="entry name" value="Spore_coat_protein_Z/Y"/>
</dbReference>
<reference evidence="1 2" key="1">
    <citation type="submission" date="2019-03" db="EMBL/GenBank/DDBJ databases">
        <title>Bacillus niacini sp. nov. a Nicotinate-Metabolizing Mesophile Isolated from Soil.</title>
        <authorList>
            <person name="Zhang G."/>
        </authorList>
    </citation>
    <scope>NUCLEOTIDE SEQUENCE [LARGE SCALE GENOMIC DNA]</scope>
    <source>
        <strain evidence="1 2">WN066</strain>
    </source>
</reference>
<dbReference type="AlphaFoldDB" id="A0A4R5VMN6"/>
<sequence length="172" mass="19562">MYFFYKKGRFFMEDSCYEENRCIKKTLEKILEAQRKAKKKKGESCQTSCLAPLGELGNHYSNNTIPFILYCDCDPFKVEGVTTCRDKNSKSETFVCFITFVFRIIDIKDDCAVLELLKFKNHQKCNSKGKPICSPCSQLNCENIDDLMATGVCVNVDLSGFHAIQCLPAVCL</sequence>